<dbReference type="PANTHER" id="PTHR35400:SF3">
    <property type="entry name" value="SLL1072 PROTEIN"/>
    <property type="match status" value="1"/>
</dbReference>
<name>A0A225E0I5_9BACT</name>
<keyword evidence="4" id="KW-1185">Reference proteome</keyword>
<dbReference type="PANTHER" id="PTHR35400">
    <property type="entry name" value="SLR1083 PROTEIN"/>
    <property type="match status" value="1"/>
</dbReference>
<gene>
    <name evidence="3" type="ORF">FRUB_00771</name>
</gene>
<evidence type="ECO:0000256" key="1">
    <source>
        <dbReference type="SAM" id="MobiDB-lite"/>
    </source>
</evidence>
<dbReference type="InterPro" id="IPR011335">
    <property type="entry name" value="Restrct_endonuc-II-like"/>
</dbReference>
<dbReference type="Proteomes" id="UP000214646">
    <property type="component" value="Unassembled WGS sequence"/>
</dbReference>
<feature type="domain" description="Putative restriction endonuclease" evidence="2">
    <location>
        <begin position="29"/>
        <end position="199"/>
    </location>
</feature>
<evidence type="ECO:0000313" key="4">
    <source>
        <dbReference type="Proteomes" id="UP000214646"/>
    </source>
</evidence>
<feature type="region of interest" description="Disordered" evidence="1">
    <location>
        <begin position="1"/>
        <end position="22"/>
    </location>
</feature>
<dbReference type="InterPro" id="IPR008538">
    <property type="entry name" value="Uma2"/>
</dbReference>
<protein>
    <recommendedName>
        <fullName evidence="2">Putative restriction endonuclease domain-containing protein</fullName>
    </recommendedName>
</protein>
<organism evidence="3 4">
    <name type="scientific">Fimbriiglobus ruber</name>
    <dbReference type="NCBI Taxonomy" id="1908690"/>
    <lineage>
        <taxon>Bacteria</taxon>
        <taxon>Pseudomonadati</taxon>
        <taxon>Planctomycetota</taxon>
        <taxon>Planctomycetia</taxon>
        <taxon>Gemmatales</taxon>
        <taxon>Gemmataceae</taxon>
        <taxon>Fimbriiglobus</taxon>
    </lineage>
</organism>
<accession>A0A225E0I5</accession>
<comment type="caution">
    <text evidence="3">The sequence shown here is derived from an EMBL/GenBank/DDBJ whole genome shotgun (WGS) entry which is preliminary data.</text>
</comment>
<reference evidence="4" key="1">
    <citation type="submission" date="2017-06" db="EMBL/GenBank/DDBJ databases">
        <title>Genome analysis of Fimbriiglobus ruber SP5, the first member of the order Planctomycetales with confirmed chitinolytic capability.</title>
        <authorList>
            <person name="Ravin N.V."/>
            <person name="Rakitin A.L."/>
            <person name="Ivanova A.A."/>
            <person name="Beletsky A.V."/>
            <person name="Kulichevskaya I.S."/>
            <person name="Mardanov A.V."/>
            <person name="Dedysh S.N."/>
        </authorList>
    </citation>
    <scope>NUCLEOTIDE SEQUENCE [LARGE SCALE GENOMIC DNA]</scope>
    <source>
        <strain evidence="4">SP5</strain>
    </source>
</reference>
<proteinExistence type="predicted"/>
<dbReference type="EMBL" id="NIDE01000001">
    <property type="protein sequence ID" value="OWK47072.1"/>
    <property type="molecule type" value="Genomic_DNA"/>
</dbReference>
<evidence type="ECO:0000259" key="2">
    <source>
        <dbReference type="Pfam" id="PF05685"/>
    </source>
</evidence>
<dbReference type="Pfam" id="PF05685">
    <property type="entry name" value="Uma2"/>
    <property type="match status" value="1"/>
</dbReference>
<dbReference type="AlphaFoldDB" id="A0A225E0I5"/>
<dbReference type="SUPFAM" id="SSF52980">
    <property type="entry name" value="Restriction endonuclease-like"/>
    <property type="match status" value="1"/>
</dbReference>
<dbReference type="Gene3D" id="3.90.1570.10">
    <property type="entry name" value="tt1808, chain A"/>
    <property type="match status" value="1"/>
</dbReference>
<dbReference type="CDD" id="cd06260">
    <property type="entry name" value="DUF820-like"/>
    <property type="match status" value="1"/>
</dbReference>
<dbReference type="InterPro" id="IPR012296">
    <property type="entry name" value="Nuclease_put_TT1808"/>
</dbReference>
<sequence length="250" mass="27949">MHMTSANRVSRPDRPVIPFQNGDHMDQKTFHRLYLQTPEGFKAELIGGIVYLASPTKFWHGEPHARAVHWLHTYKDQTEGLRVFDNATNILAEDSEPQPDVSLLINPECGGQTTFSDEGYVIGPAELVIEIALSSANIDLHAKKRDYEKAGVREYLVILVDSQSVAWFVRGKKGFTALKAGADGVYRSRVFPGLWLEVATMFEDSSRRMMEVLGKGLTSDEHATFVEKIAARAKKIKRRPPTENGSHAAD</sequence>
<evidence type="ECO:0000313" key="3">
    <source>
        <dbReference type="EMBL" id="OWK47072.1"/>
    </source>
</evidence>